<reference evidence="5" key="2">
    <citation type="submission" date="2015-05" db="EMBL/GenBank/DDBJ databases">
        <title>Complete genome sequence of Halanaeroarchaeum sulfurireducens type strain M27-SA2, a sulfate-reducer haloarchaeon from marine anoxic lake Medee.</title>
        <authorList>
            <person name="Messina E."/>
            <person name="Kublanov I.V."/>
            <person name="Toshchakov S."/>
            <person name="Arcadi E."/>
            <person name="La Spada G."/>
            <person name="La Cono V."/>
            <person name="Yakimov M.M."/>
        </authorList>
    </citation>
    <scope>NUCLEOTIDE SEQUENCE [LARGE SCALE GENOMIC DNA]</scope>
    <source>
        <strain evidence="5">M27-SA2</strain>
    </source>
</reference>
<dbReference type="EMBL" id="CP008874">
    <property type="protein sequence ID" value="AKH97263.1"/>
    <property type="molecule type" value="Genomic_DNA"/>
</dbReference>
<dbReference type="Pfam" id="PF24008">
    <property type="entry name" value="DUF7322"/>
    <property type="match status" value="1"/>
</dbReference>
<dbReference type="RefSeq" id="WP_050048049.1">
    <property type="nucleotide sequence ID" value="NZ_CP008874.1"/>
</dbReference>
<dbReference type="HOGENOM" id="CLU_2475874_0_0_2"/>
<reference evidence="3 6" key="1">
    <citation type="journal article" date="2015" name="ISME J.">
        <title>Elemental sulfur and acetate can support life of a novel strictly anaerobic haloarchaeon.</title>
        <authorList>
            <person name="Sorokin D.Y."/>
            <person name="Kublanov I.V."/>
            <person name="Gavrilov S.N."/>
            <person name="Rojo D."/>
            <person name="Roman P."/>
            <person name="Golyshin P.N."/>
            <person name="Slepak V.Z."/>
            <person name="Smedile F."/>
            <person name="Ferrer M."/>
            <person name="Messina E."/>
            <person name="La Cono V."/>
            <person name="Yakimov M.M."/>
        </authorList>
    </citation>
    <scope>NUCLEOTIDE SEQUENCE [LARGE SCALE GENOMIC DNA]</scope>
    <source>
        <strain evidence="3 6">HSR2</strain>
    </source>
</reference>
<organism evidence="3 6">
    <name type="scientific">Halanaeroarchaeum sulfurireducens</name>
    <dbReference type="NCBI Taxonomy" id="1604004"/>
    <lineage>
        <taxon>Archaea</taxon>
        <taxon>Methanobacteriati</taxon>
        <taxon>Methanobacteriota</taxon>
        <taxon>Stenosarchaea group</taxon>
        <taxon>Halobacteria</taxon>
        <taxon>Halobacteriales</taxon>
        <taxon>Halobacteriaceae</taxon>
        <taxon>Halanaeroarchaeum</taxon>
    </lineage>
</organism>
<keyword evidence="1" id="KW-0812">Transmembrane</keyword>
<keyword evidence="1" id="KW-1133">Transmembrane helix</keyword>
<dbReference type="STRING" id="1604004.HLASA_0764"/>
<feature type="domain" description="DUF7322" evidence="2">
    <location>
        <begin position="22"/>
        <end position="78"/>
    </location>
</feature>
<dbReference type="InterPro" id="IPR055746">
    <property type="entry name" value="DUF7322"/>
</dbReference>
<dbReference type="OrthoDB" id="341891at2157"/>
<reference evidence="4 5" key="3">
    <citation type="journal article" date="2016" name="Stand. Genomic Sci.">
        <title>Complete genome sequence of 'Halanaeroarchaeum sulfurireducens' M27-SA2, a sulfur-reducing and acetate-oxidizing haloarchaeon from the deep-sea hypersaline anoxic lake Medee.</title>
        <authorList>
            <person name="Messina E."/>
            <person name="Sorokin D.Y."/>
            <person name="Kublanov I.V."/>
            <person name="Toshchakov S."/>
            <person name="Lopatina A."/>
            <person name="Arcadi E."/>
            <person name="Smedile F."/>
            <person name="La Spada G."/>
            <person name="La Cono V."/>
            <person name="Yakimov M.M."/>
        </authorList>
    </citation>
    <scope>NUCLEOTIDE SEQUENCE [LARGE SCALE GENOMIC DNA]</scope>
    <source>
        <strain evidence="4 5">M27-SA2</strain>
    </source>
</reference>
<dbReference type="AlphaFoldDB" id="A0A0F7PD53"/>
<dbReference type="Proteomes" id="UP000069906">
    <property type="component" value="Chromosome"/>
</dbReference>
<feature type="transmembrane region" description="Helical" evidence="1">
    <location>
        <begin position="55"/>
        <end position="73"/>
    </location>
</feature>
<evidence type="ECO:0000313" key="4">
    <source>
        <dbReference type="EMBL" id="ALG81665.1"/>
    </source>
</evidence>
<evidence type="ECO:0000256" key="1">
    <source>
        <dbReference type="SAM" id="Phobius"/>
    </source>
</evidence>
<keyword evidence="1" id="KW-0472">Membrane</keyword>
<keyword evidence="6" id="KW-1185">Reference proteome</keyword>
<protein>
    <recommendedName>
        <fullName evidence="2">DUF7322 domain-containing protein</fullName>
    </recommendedName>
</protein>
<evidence type="ECO:0000313" key="3">
    <source>
        <dbReference type="EMBL" id="AKH97263.1"/>
    </source>
</evidence>
<accession>A0A0F7PD53</accession>
<feature type="transmembrane region" description="Helical" evidence="1">
    <location>
        <begin position="27"/>
        <end position="49"/>
    </location>
</feature>
<evidence type="ECO:0000259" key="2">
    <source>
        <dbReference type="Pfam" id="PF24008"/>
    </source>
</evidence>
<sequence length="87" mass="9424">MPFGRDRSIDENDADDVAVPQDEVRKLFWAIVILLNAGILAVSLGLMLAGFRGQYGTGAVLVGAGAVVLADAYRRYRSRHEVFEATA</sequence>
<evidence type="ECO:0000313" key="5">
    <source>
        <dbReference type="Proteomes" id="UP000060390"/>
    </source>
</evidence>
<dbReference type="GeneID" id="26010127"/>
<dbReference type="EMBL" id="CP011564">
    <property type="protein sequence ID" value="ALG81665.1"/>
    <property type="molecule type" value="Genomic_DNA"/>
</dbReference>
<gene>
    <name evidence="4" type="ORF">HLASA_0764</name>
    <name evidence="3" type="ORF">HLASF_0767</name>
</gene>
<dbReference type="Proteomes" id="UP000060390">
    <property type="component" value="Chromosome"/>
</dbReference>
<evidence type="ECO:0000313" key="6">
    <source>
        <dbReference type="Proteomes" id="UP000069906"/>
    </source>
</evidence>
<dbReference type="KEGG" id="hsf:HLASA_0764"/>
<proteinExistence type="predicted"/>
<name>A0A0F7PD53_9EURY</name>
<dbReference type="KEGG" id="hsu:HLASF_0767"/>